<dbReference type="Pfam" id="PF01738">
    <property type="entry name" value="DLH"/>
    <property type="match status" value="1"/>
</dbReference>
<reference evidence="2 3" key="1">
    <citation type="submission" date="2020-07" db="EMBL/GenBank/DDBJ databases">
        <title>Sequencing the genomes of 1000 actinobacteria strains.</title>
        <authorList>
            <person name="Klenk H.-P."/>
        </authorList>
    </citation>
    <scope>NUCLEOTIDE SEQUENCE [LARGE SCALE GENOMIC DNA]</scope>
    <source>
        <strain evidence="2 3">DSM 29531</strain>
    </source>
</reference>
<dbReference type="InterPro" id="IPR002925">
    <property type="entry name" value="Dienelactn_hydro"/>
</dbReference>
<organism evidence="2 3">
    <name type="scientific">Allobranchiibius huperziae</name>
    <dbReference type="NCBI Taxonomy" id="1874116"/>
    <lineage>
        <taxon>Bacteria</taxon>
        <taxon>Bacillati</taxon>
        <taxon>Actinomycetota</taxon>
        <taxon>Actinomycetes</taxon>
        <taxon>Micrococcales</taxon>
        <taxon>Dermacoccaceae</taxon>
        <taxon>Allobranchiibius</taxon>
    </lineage>
</organism>
<accession>A0A853DJI4</accession>
<dbReference type="InterPro" id="IPR051049">
    <property type="entry name" value="Dienelactone_hydrolase-like"/>
</dbReference>
<evidence type="ECO:0000313" key="2">
    <source>
        <dbReference type="EMBL" id="NYJ76193.1"/>
    </source>
</evidence>
<dbReference type="Proteomes" id="UP000571817">
    <property type="component" value="Unassembled WGS sequence"/>
</dbReference>
<sequence length="186" mass="19704">MAEILLLHSALGLRPAVEEYADLLRAGGHLVRTPDFYDGHVFDIQAEGIAYRDEVGGRTLLARVKDQLGDLLDDAVLAGFSLGAAFAQHLSAARPAAHATILLHAVGPVRGDWPGMPVQVHRYASDPIIEESDVVALGAAVRASGASFEDVVVPGSGHLFTDLGVADGDRDARDRSVHRVLDLLSS</sequence>
<comment type="caution">
    <text evidence="2">The sequence shown here is derived from an EMBL/GenBank/DDBJ whole genome shotgun (WGS) entry which is preliminary data.</text>
</comment>
<dbReference type="PANTHER" id="PTHR46623">
    <property type="entry name" value="CARBOXYMETHYLENEBUTENOLIDASE-RELATED"/>
    <property type="match status" value="1"/>
</dbReference>
<dbReference type="RefSeq" id="WP_179483281.1">
    <property type="nucleotide sequence ID" value="NZ_JACCFW010000001.1"/>
</dbReference>
<dbReference type="InterPro" id="IPR029058">
    <property type="entry name" value="AB_hydrolase_fold"/>
</dbReference>
<protein>
    <submittedName>
        <fullName evidence="2">Dienelactone hydrolase</fullName>
    </submittedName>
</protein>
<evidence type="ECO:0000313" key="3">
    <source>
        <dbReference type="Proteomes" id="UP000571817"/>
    </source>
</evidence>
<dbReference type="AlphaFoldDB" id="A0A853DJI4"/>
<dbReference type="PANTHER" id="PTHR46623:SF6">
    <property type="entry name" value="ALPHA_BETA-HYDROLASES SUPERFAMILY PROTEIN"/>
    <property type="match status" value="1"/>
</dbReference>
<feature type="domain" description="Dienelactone hydrolase" evidence="1">
    <location>
        <begin position="4"/>
        <end position="184"/>
    </location>
</feature>
<dbReference type="EMBL" id="JACCFW010000001">
    <property type="protein sequence ID" value="NYJ76193.1"/>
    <property type="molecule type" value="Genomic_DNA"/>
</dbReference>
<evidence type="ECO:0000259" key="1">
    <source>
        <dbReference type="Pfam" id="PF01738"/>
    </source>
</evidence>
<keyword evidence="2" id="KW-0378">Hydrolase</keyword>
<dbReference type="GO" id="GO:0016787">
    <property type="term" value="F:hydrolase activity"/>
    <property type="evidence" value="ECO:0007669"/>
    <property type="project" value="UniProtKB-KW"/>
</dbReference>
<gene>
    <name evidence="2" type="ORF">HNR15_003156</name>
</gene>
<dbReference type="Gene3D" id="3.40.50.1820">
    <property type="entry name" value="alpha/beta hydrolase"/>
    <property type="match status" value="1"/>
</dbReference>
<proteinExistence type="predicted"/>
<dbReference type="SUPFAM" id="SSF53474">
    <property type="entry name" value="alpha/beta-Hydrolases"/>
    <property type="match status" value="1"/>
</dbReference>
<keyword evidence="3" id="KW-1185">Reference proteome</keyword>
<name>A0A853DJI4_9MICO</name>